<dbReference type="PANTHER" id="PTHR43300:SF10">
    <property type="entry name" value="2,3,4,5-TETRAHYDROPYRIDINE-2,6-DICARBOXYLATE N-ACETYLTRANSFERASE"/>
    <property type="match status" value="1"/>
</dbReference>
<dbReference type="Proteomes" id="UP000030341">
    <property type="component" value="Chromosome 1"/>
</dbReference>
<dbReference type="PANTHER" id="PTHR43300">
    <property type="entry name" value="ACETYLTRANSFERASE"/>
    <property type="match status" value="1"/>
</dbReference>
<dbReference type="HOGENOM" id="CLU_050859_0_1_6"/>
<evidence type="ECO:0000313" key="10">
    <source>
        <dbReference type="Proteomes" id="UP000030341"/>
    </source>
</evidence>
<keyword evidence="10" id="KW-1185">Reference proteome</keyword>
<keyword evidence="7" id="KW-0012">Acyltransferase</keyword>
<dbReference type="RefSeq" id="WP_038637946.1">
    <property type="nucleotide sequence ID" value="NZ_CP009888.1"/>
</dbReference>
<dbReference type="InterPro" id="IPR050179">
    <property type="entry name" value="Trans_hexapeptide_repeat"/>
</dbReference>
<evidence type="ECO:0000256" key="3">
    <source>
        <dbReference type="ARBA" id="ARBA00022679"/>
    </source>
</evidence>
<dbReference type="Pfam" id="PF00132">
    <property type="entry name" value="Hexapep"/>
    <property type="match status" value="1"/>
</dbReference>
<dbReference type="InterPro" id="IPR001451">
    <property type="entry name" value="Hexapep"/>
</dbReference>
<dbReference type="InterPro" id="IPR018357">
    <property type="entry name" value="Hexapep_transf_CS"/>
</dbReference>
<evidence type="ECO:0000313" key="9">
    <source>
        <dbReference type="EMBL" id="AIY64019.1"/>
    </source>
</evidence>
<evidence type="ECO:0000256" key="5">
    <source>
        <dbReference type="ARBA" id="ARBA00022915"/>
    </source>
</evidence>
<dbReference type="AlphaFoldDB" id="A0A0A7EBS1"/>
<dbReference type="Gene3D" id="2.160.10.10">
    <property type="entry name" value="Hexapeptide repeat proteins"/>
    <property type="match status" value="1"/>
</dbReference>
<dbReference type="SUPFAM" id="SSF51161">
    <property type="entry name" value="Trimeric LpxA-like enzymes"/>
    <property type="match status" value="1"/>
</dbReference>
<proteinExistence type="inferred from homology"/>
<protein>
    <submittedName>
        <fullName evidence="9">2,3,4,5-tetrahydropyridine-2,6-carboxylate N-succinyltransferase</fullName>
    </submittedName>
</protein>
<dbReference type="GO" id="GO:0009085">
    <property type="term" value="P:lysine biosynthetic process"/>
    <property type="evidence" value="ECO:0007669"/>
    <property type="project" value="UniProtKB-KW"/>
</dbReference>
<evidence type="ECO:0000256" key="4">
    <source>
        <dbReference type="ARBA" id="ARBA00022737"/>
    </source>
</evidence>
<dbReference type="EMBL" id="CP009888">
    <property type="protein sequence ID" value="AIY64019.1"/>
    <property type="molecule type" value="Genomic_DNA"/>
</dbReference>
<name>A0A0A7EBS1_9GAMM</name>
<dbReference type="InterPro" id="IPR011004">
    <property type="entry name" value="Trimer_LpxA-like_sf"/>
</dbReference>
<sequence>MNWQELLKNLENGSVRAANQDENGNWHANIEVKKGILDVFKNGTNTEFPGGFVDKDNLAVRGFSAEEGVRMVPGGTSVRPGAYVASGTVIMPPAYVNIGAYIDSGTMVDSHALVGSCAQIGKNVHLSAAVQIGGVLEPVGASPVVIEDDAFIGAGCVIVEGVVVKKGAVLAPGVRLSATIPVYDCVNERVLEKGEPIPENAIVIPGSRPASNQWGREQGLSMSCALIVKYRDEQSDASLELEEALR</sequence>
<dbReference type="InterPro" id="IPR023180">
    <property type="entry name" value="THP_succinylTrfase_dom1"/>
</dbReference>
<dbReference type="Gene3D" id="1.10.166.10">
    <property type="entry name" value="Tetrahydrodipicolinate-N-succinyltransferase, N-terminal domain"/>
    <property type="match status" value="1"/>
</dbReference>
<dbReference type="OrthoDB" id="9775362at2"/>
<dbReference type="CDD" id="cd03350">
    <property type="entry name" value="LbH_THP_succinylT"/>
    <property type="match status" value="1"/>
</dbReference>
<dbReference type="STRING" id="1348114.OM33_01760"/>
<evidence type="ECO:0000259" key="8">
    <source>
        <dbReference type="Pfam" id="PF14805"/>
    </source>
</evidence>
<keyword evidence="5" id="KW-0220">Diaminopimelate biosynthesis</keyword>
<dbReference type="PROSITE" id="PS00101">
    <property type="entry name" value="HEXAPEP_TRANSFERASES"/>
    <property type="match status" value="1"/>
</dbReference>
<dbReference type="NCBIfam" id="NF008808">
    <property type="entry name" value="PRK11830.1"/>
    <property type="match status" value="1"/>
</dbReference>
<evidence type="ECO:0000256" key="7">
    <source>
        <dbReference type="ARBA" id="ARBA00023315"/>
    </source>
</evidence>
<evidence type="ECO:0000256" key="2">
    <source>
        <dbReference type="ARBA" id="ARBA00022605"/>
    </source>
</evidence>
<organism evidence="9 10">
    <name type="scientific">Pseudoalteromonas piratica</name>
    <dbReference type="NCBI Taxonomy" id="1348114"/>
    <lineage>
        <taxon>Bacteria</taxon>
        <taxon>Pseudomonadati</taxon>
        <taxon>Pseudomonadota</taxon>
        <taxon>Gammaproteobacteria</taxon>
        <taxon>Alteromonadales</taxon>
        <taxon>Pseudoalteromonadaceae</taxon>
        <taxon>Pseudoalteromonas</taxon>
    </lineage>
</organism>
<keyword evidence="3 9" id="KW-0808">Transferase</keyword>
<dbReference type="GO" id="GO:0016746">
    <property type="term" value="F:acyltransferase activity"/>
    <property type="evidence" value="ECO:0007669"/>
    <property type="project" value="UniProtKB-KW"/>
</dbReference>
<dbReference type="Pfam" id="PF14805">
    <property type="entry name" value="THDPS_N_2"/>
    <property type="match status" value="1"/>
</dbReference>
<keyword evidence="6" id="KW-0457">Lysine biosynthesis</keyword>
<dbReference type="InterPro" id="IPR037133">
    <property type="entry name" value="THP_succinylTrfase_N_sf"/>
</dbReference>
<accession>A0A0A7EBS1</accession>
<keyword evidence="4" id="KW-0677">Repeat</keyword>
<evidence type="ECO:0000256" key="6">
    <source>
        <dbReference type="ARBA" id="ARBA00023154"/>
    </source>
</evidence>
<dbReference type="eggNOG" id="COG2171">
    <property type="taxonomic scope" value="Bacteria"/>
</dbReference>
<gene>
    <name evidence="9" type="ORF">OM33_01760</name>
</gene>
<keyword evidence="2" id="KW-0028">Amino-acid biosynthesis</keyword>
<dbReference type="KEGG" id="pseo:OM33_01760"/>
<dbReference type="GO" id="GO:0019877">
    <property type="term" value="P:diaminopimelate biosynthetic process"/>
    <property type="evidence" value="ECO:0007669"/>
    <property type="project" value="UniProtKB-KW"/>
</dbReference>
<reference evidence="9 10" key="1">
    <citation type="submission" date="2014-11" db="EMBL/GenBank/DDBJ databases">
        <title>Complete Genome Sequence of Pseudoalteromonas sp. Strain OCN003 Isolated from Kaneohe Bay, Oahu, Hawaii.</title>
        <authorList>
            <person name="Beurmann S."/>
            <person name="Videau P."/>
            <person name="Ushijima B."/>
            <person name="Smith A.M."/>
            <person name="Aeby G.S."/>
            <person name="Callahan S.M."/>
            <person name="Belcaid M."/>
        </authorList>
    </citation>
    <scope>NUCLEOTIDE SEQUENCE [LARGE SCALE GENOMIC DNA]</scope>
    <source>
        <strain evidence="9 10">OCN003</strain>
    </source>
</reference>
<comment type="similarity">
    <text evidence="1">Belongs to the transferase hexapeptide repeat family.</text>
</comment>
<evidence type="ECO:0000256" key="1">
    <source>
        <dbReference type="ARBA" id="ARBA00007274"/>
    </source>
</evidence>
<feature type="domain" description="Tetrahydrodipicolinate-N-succinyltransferase chain A" evidence="8">
    <location>
        <begin position="5"/>
        <end position="37"/>
    </location>
</feature>